<accession>A0ABY0GS61</accession>
<evidence type="ECO:0000313" key="2">
    <source>
        <dbReference type="Proteomes" id="UP000294003"/>
    </source>
</evidence>
<proteinExistence type="predicted"/>
<sequence length="194" mass="22641">MGGFGFRREGNDLNLHTPRMPPHVYRHIREKVHTALRQRFPVVASPIESPGKIDYGDVDVFVCWDTMGRFNECHSVQAIRKCRECHRVREYQAPRSHNSLFDYASTCRFFHDFGDENLAEADRKRMRSRGVYRAWAEEFLPTYGARGSFPKTAPSRALVRDDAMKFFPGPRLLRTSKSNREASMFFSAKKHTMY</sequence>
<protein>
    <submittedName>
        <fullName evidence="1">Uncharacterized protein</fullName>
    </submittedName>
</protein>
<comment type="caution">
    <text evidence="1">The sequence shown here is derived from an EMBL/GenBank/DDBJ whole genome shotgun (WGS) entry which is preliminary data.</text>
</comment>
<name>A0ABY0GS61_9PEZI</name>
<evidence type="ECO:0000313" key="1">
    <source>
        <dbReference type="EMBL" id="RYO75207.1"/>
    </source>
</evidence>
<dbReference type="EMBL" id="QJNS01000707">
    <property type="protein sequence ID" value="RYO75207.1"/>
    <property type="molecule type" value="Genomic_DNA"/>
</dbReference>
<organism evidence="1 2">
    <name type="scientific">Monosporascus cannonballus</name>
    <dbReference type="NCBI Taxonomy" id="155416"/>
    <lineage>
        <taxon>Eukaryota</taxon>
        <taxon>Fungi</taxon>
        <taxon>Dikarya</taxon>
        <taxon>Ascomycota</taxon>
        <taxon>Pezizomycotina</taxon>
        <taxon>Sordariomycetes</taxon>
        <taxon>Xylariomycetidae</taxon>
        <taxon>Xylariales</taxon>
        <taxon>Xylariales incertae sedis</taxon>
        <taxon>Monosporascus</taxon>
    </lineage>
</organism>
<dbReference type="Proteomes" id="UP000294003">
    <property type="component" value="Unassembled WGS sequence"/>
</dbReference>
<keyword evidence="2" id="KW-1185">Reference proteome</keyword>
<reference evidence="1 2" key="1">
    <citation type="submission" date="2018-06" db="EMBL/GenBank/DDBJ databases">
        <title>Complete Genomes of Monosporascus.</title>
        <authorList>
            <person name="Robinson A.J."/>
            <person name="Natvig D.O."/>
        </authorList>
    </citation>
    <scope>NUCLEOTIDE SEQUENCE [LARGE SCALE GENOMIC DNA]</scope>
    <source>
        <strain evidence="1 2">CBS 609.92</strain>
    </source>
</reference>
<gene>
    <name evidence="1" type="ORF">DL762_010136</name>
</gene>